<dbReference type="InterPro" id="IPR009061">
    <property type="entry name" value="DNA-bd_dom_put_sf"/>
</dbReference>
<feature type="domain" description="Helix-turn-helix" evidence="1">
    <location>
        <begin position="4"/>
        <end position="50"/>
    </location>
</feature>
<protein>
    <submittedName>
        <fullName evidence="2">Helix-turn-helix domain-containing protein</fullName>
    </submittedName>
</protein>
<gene>
    <name evidence="2" type="ORF">NE695_12810</name>
</gene>
<dbReference type="SUPFAM" id="SSF46955">
    <property type="entry name" value="Putative DNA-binding domain"/>
    <property type="match status" value="1"/>
</dbReference>
<keyword evidence="3" id="KW-1185">Reference proteome</keyword>
<organism evidence="2 3">
    <name type="scientific">Neglectibacter timonensis</name>
    <dbReference type="NCBI Taxonomy" id="1776382"/>
    <lineage>
        <taxon>Bacteria</taxon>
        <taxon>Bacillati</taxon>
        <taxon>Bacillota</taxon>
        <taxon>Clostridia</taxon>
        <taxon>Eubacteriales</taxon>
        <taxon>Oscillospiraceae</taxon>
        <taxon>Neglectibacter</taxon>
    </lineage>
</organism>
<proteinExistence type="predicted"/>
<dbReference type="Proteomes" id="UP001524473">
    <property type="component" value="Unassembled WGS sequence"/>
</dbReference>
<sequence length="142" mass="16442">MEKYYTVDQIAELLTLHPKTIQRYIREGKIIAKKVGKRWCVSEHDLKKFAGSSEDISDILRYNPSKVSTVADIVVQDFEEAAKLEKMVIAILNSKSSECRNSTMHFQYLEYENKVRITLWGDLVFVRNVLDAISIILEQTDK</sequence>
<evidence type="ECO:0000313" key="3">
    <source>
        <dbReference type="Proteomes" id="UP001524473"/>
    </source>
</evidence>
<dbReference type="InterPro" id="IPR010093">
    <property type="entry name" value="SinI_DNA-bd"/>
</dbReference>
<reference evidence="2 3" key="1">
    <citation type="submission" date="2022-06" db="EMBL/GenBank/DDBJ databases">
        <title>Isolation of gut microbiota from human fecal samples.</title>
        <authorList>
            <person name="Pamer E.G."/>
            <person name="Barat B."/>
            <person name="Waligurski E."/>
            <person name="Medina S."/>
            <person name="Paddock L."/>
            <person name="Mostad J."/>
        </authorList>
    </citation>
    <scope>NUCLEOTIDE SEQUENCE [LARGE SCALE GENOMIC DNA]</scope>
    <source>
        <strain evidence="2 3">DFI.9.73</strain>
    </source>
</reference>
<evidence type="ECO:0000259" key="1">
    <source>
        <dbReference type="Pfam" id="PF12728"/>
    </source>
</evidence>
<name>A0ABT1S1H9_9FIRM</name>
<dbReference type="RefSeq" id="WP_256192051.1">
    <property type="nucleotide sequence ID" value="NZ_JANFZG010000027.1"/>
</dbReference>
<dbReference type="Pfam" id="PF12728">
    <property type="entry name" value="HTH_17"/>
    <property type="match status" value="1"/>
</dbReference>
<dbReference type="InterPro" id="IPR041657">
    <property type="entry name" value="HTH_17"/>
</dbReference>
<evidence type="ECO:0000313" key="2">
    <source>
        <dbReference type="EMBL" id="MCQ4840788.1"/>
    </source>
</evidence>
<comment type="caution">
    <text evidence="2">The sequence shown here is derived from an EMBL/GenBank/DDBJ whole genome shotgun (WGS) entry which is preliminary data.</text>
</comment>
<dbReference type="NCBIfam" id="TIGR01764">
    <property type="entry name" value="excise"/>
    <property type="match status" value="1"/>
</dbReference>
<dbReference type="EMBL" id="JANFZH010000030">
    <property type="protein sequence ID" value="MCQ4840788.1"/>
    <property type="molecule type" value="Genomic_DNA"/>
</dbReference>
<accession>A0ABT1S1H9</accession>